<organism evidence="1 2">
    <name type="scientific">Brachionus plicatilis</name>
    <name type="common">Marine rotifer</name>
    <name type="synonym">Brachionus muelleri</name>
    <dbReference type="NCBI Taxonomy" id="10195"/>
    <lineage>
        <taxon>Eukaryota</taxon>
        <taxon>Metazoa</taxon>
        <taxon>Spiralia</taxon>
        <taxon>Gnathifera</taxon>
        <taxon>Rotifera</taxon>
        <taxon>Eurotatoria</taxon>
        <taxon>Monogononta</taxon>
        <taxon>Pseudotrocha</taxon>
        <taxon>Ploima</taxon>
        <taxon>Brachionidae</taxon>
        <taxon>Brachionus</taxon>
    </lineage>
</organism>
<evidence type="ECO:0000313" key="1">
    <source>
        <dbReference type="EMBL" id="RNA08514.1"/>
    </source>
</evidence>
<dbReference type="AlphaFoldDB" id="A0A3M7QBI2"/>
<gene>
    <name evidence="1" type="ORF">BpHYR1_023063</name>
</gene>
<protein>
    <submittedName>
        <fullName evidence="1">Uncharacterized protein</fullName>
    </submittedName>
</protein>
<reference evidence="1 2" key="1">
    <citation type="journal article" date="2018" name="Sci. Rep.">
        <title>Genomic signatures of local adaptation to the degree of environmental predictability in rotifers.</title>
        <authorList>
            <person name="Franch-Gras L."/>
            <person name="Hahn C."/>
            <person name="Garcia-Roger E.M."/>
            <person name="Carmona M.J."/>
            <person name="Serra M."/>
            <person name="Gomez A."/>
        </authorList>
    </citation>
    <scope>NUCLEOTIDE SEQUENCE [LARGE SCALE GENOMIC DNA]</scope>
    <source>
        <strain evidence="1">HYR1</strain>
    </source>
</reference>
<dbReference type="Proteomes" id="UP000276133">
    <property type="component" value="Unassembled WGS sequence"/>
</dbReference>
<sequence>MSFPDIRFKILLTWFLISLKKNKPKYLKIRIVVKIGDLFVLFGHGHPICTILWRSHTKFRSLDSRNSATRQLRLFSSPILARNT</sequence>
<proteinExistence type="predicted"/>
<dbReference type="EMBL" id="REGN01006715">
    <property type="protein sequence ID" value="RNA08514.1"/>
    <property type="molecule type" value="Genomic_DNA"/>
</dbReference>
<accession>A0A3M7QBI2</accession>
<name>A0A3M7QBI2_BRAPC</name>
<comment type="caution">
    <text evidence="1">The sequence shown here is derived from an EMBL/GenBank/DDBJ whole genome shotgun (WGS) entry which is preliminary data.</text>
</comment>
<evidence type="ECO:0000313" key="2">
    <source>
        <dbReference type="Proteomes" id="UP000276133"/>
    </source>
</evidence>
<keyword evidence="2" id="KW-1185">Reference proteome</keyword>